<name>A0A917TLP4_9BACI</name>
<dbReference type="OrthoDB" id="9801954at2"/>
<dbReference type="InterPro" id="IPR029044">
    <property type="entry name" value="Nucleotide-diphossugar_trans"/>
</dbReference>
<accession>A0A917TLP4</accession>
<dbReference type="SUPFAM" id="SSF53448">
    <property type="entry name" value="Nucleotide-diphospho-sugar transferases"/>
    <property type="match status" value="1"/>
</dbReference>
<dbReference type="AlphaFoldDB" id="A0A917TLP4"/>
<feature type="domain" description="Galactosyltransferase C-terminal" evidence="2">
    <location>
        <begin position="119"/>
        <end position="172"/>
    </location>
</feature>
<keyword evidence="4" id="KW-1185">Reference proteome</keyword>
<sequence length="232" mass="26338">MKKISIILPYQSDNGPRDKAFSWVKKFYEATMPEAELIISSQKNGTINVSHAFNNAAETAAGDIFVLADADIIYNPAILDEAIKLLEKYPCVIPFRGVVDLSQDKTNKLLETEPNWPLNTTIDDYSIDNKYGSFGGKLKVMSRETYKAAGGFDERFVGWGGEDDAFIYALKTLCGPFKKLENQVIHLWHPKINWYNAPNAKDNRSLLKRYNRAIGNKEDMLKLISERKRPIL</sequence>
<protein>
    <recommendedName>
        <fullName evidence="2">Galactosyltransferase C-terminal domain-containing protein</fullName>
    </recommendedName>
</protein>
<dbReference type="RefSeq" id="WP_117153669.1">
    <property type="nucleotide sequence ID" value="NZ_BMLG01000004.1"/>
</dbReference>
<organism evidence="3 4">
    <name type="scientific">Paraliobacillus quinghaiensis</name>
    <dbReference type="NCBI Taxonomy" id="470815"/>
    <lineage>
        <taxon>Bacteria</taxon>
        <taxon>Bacillati</taxon>
        <taxon>Bacillota</taxon>
        <taxon>Bacilli</taxon>
        <taxon>Bacillales</taxon>
        <taxon>Bacillaceae</taxon>
        <taxon>Paraliobacillus</taxon>
    </lineage>
</organism>
<dbReference type="InterPro" id="IPR027791">
    <property type="entry name" value="Galactosyl_T_C"/>
</dbReference>
<dbReference type="EMBL" id="BMLG01000004">
    <property type="protein sequence ID" value="GGM28165.1"/>
    <property type="molecule type" value="Genomic_DNA"/>
</dbReference>
<gene>
    <name evidence="3" type="ORF">GCM10011351_12590</name>
</gene>
<evidence type="ECO:0000313" key="3">
    <source>
        <dbReference type="EMBL" id="GGM28165.1"/>
    </source>
</evidence>
<dbReference type="Pfam" id="PF02709">
    <property type="entry name" value="Glyco_transf_7C"/>
    <property type="match status" value="1"/>
</dbReference>
<comment type="caution">
    <text evidence="3">The sequence shown here is derived from an EMBL/GenBank/DDBJ whole genome shotgun (WGS) entry which is preliminary data.</text>
</comment>
<evidence type="ECO:0000259" key="2">
    <source>
        <dbReference type="Pfam" id="PF02709"/>
    </source>
</evidence>
<dbReference type="Gene3D" id="3.90.550.10">
    <property type="entry name" value="Spore Coat Polysaccharide Biosynthesis Protein SpsA, Chain A"/>
    <property type="match status" value="1"/>
</dbReference>
<proteinExistence type="predicted"/>
<evidence type="ECO:0000256" key="1">
    <source>
        <dbReference type="ARBA" id="ARBA00022679"/>
    </source>
</evidence>
<dbReference type="Proteomes" id="UP000618460">
    <property type="component" value="Unassembled WGS sequence"/>
</dbReference>
<reference evidence="3" key="2">
    <citation type="submission" date="2020-09" db="EMBL/GenBank/DDBJ databases">
        <authorList>
            <person name="Sun Q."/>
            <person name="Zhou Y."/>
        </authorList>
    </citation>
    <scope>NUCLEOTIDE SEQUENCE</scope>
    <source>
        <strain evidence="3">CGMCC 1.6333</strain>
    </source>
</reference>
<reference evidence="3" key="1">
    <citation type="journal article" date="2014" name="Int. J. Syst. Evol. Microbiol.">
        <title>Complete genome sequence of Corynebacterium casei LMG S-19264T (=DSM 44701T), isolated from a smear-ripened cheese.</title>
        <authorList>
            <consortium name="US DOE Joint Genome Institute (JGI-PGF)"/>
            <person name="Walter F."/>
            <person name="Albersmeier A."/>
            <person name="Kalinowski J."/>
            <person name="Ruckert C."/>
        </authorList>
    </citation>
    <scope>NUCLEOTIDE SEQUENCE</scope>
    <source>
        <strain evidence="3">CGMCC 1.6333</strain>
    </source>
</reference>
<evidence type="ECO:0000313" key="4">
    <source>
        <dbReference type="Proteomes" id="UP000618460"/>
    </source>
</evidence>
<keyword evidence="1" id="KW-0808">Transferase</keyword>
<dbReference type="GO" id="GO:0016740">
    <property type="term" value="F:transferase activity"/>
    <property type="evidence" value="ECO:0007669"/>
    <property type="project" value="UniProtKB-KW"/>
</dbReference>